<dbReference type="PIRSF" id="PIRSF000077">
    <property type="entry name" value="Thioredoxin"/>
    <property type="match status" value="1"/>
</dbReference>
<dbReference type="RefSeq" id="WP_271915871.1">
    <property type="nucleotide sequence ID" value="NZ_JAQNDO010000001.1"/>
</dbReference>
<evidence type="ECO:0000256" key="3">
    <source>
        <dbReference type="ARBA" id="ARBA00022982"/>
    </source>
</evidence>
<dbReference type="PROSITE" id="PS00194">
    <property type="entry name" value="THIOREDOXIN_1"/>
    <property type="match status" value="1"/>
</dbReference>
<dbReference type="EMBL" id="JAQNDO010000001">
    <property type="protein sequence ID" value="MDC0740669.1"/>
    <property type="molecule type" value="Genomic_DNA"/>
</dbReference>
<dbReference type="InterPro" id="IPR013766">
    <property type="entry name" value="Thioredoxin_domain"/>
</dbReference>
<reference evidence="8 9" key="1">
    <citation type="submission" date="2022-11" db="EMBL/GenBank/DDBJ databases">
        <title>Minimal conservation of predation-associated metabolite biosynthetic gene clusters underscores biosynthetic potential of Myxococcota including descriptions for ten novel species: Archangium lansinium sp. nov., Myxococcus landrumus sp. nov., Nannocystis bai.</title>
        <authorList>
            <person name="Ahearne A."/>
            <person name="Stevens C."/>
            <person name="Dowd S."/>
        </authorList>
    </citation>
    <scope>NUCLEOTIDE SEQUENCE [LARGE SCALE GENOMIC DNA]</scope>
    <source>
        <strain evidence="8 9">RJM3</strain>
    </source>
</reference>
<dbReference type="Pfam" id="PF00085">
    <property type="entry name" value="Thioredoxin"/>
    <property type="match status" value="1"/>
</dbReference>
<dbReference type="InterPro" id="IPR017937">
    <property type="entry name" value="Thioredoxin_CS"/>
</dbReference>
<evidence type="ECO:0000256" key="6">
    <source>
        <dbReference type="PIRNR" id="PIRNR000077"/>
    </source>
</evidence>
<keyword evidence="5" id="KW-0676">Redox-active center</keyword>
<dbReference type="PANTHER" id="PTHR45663:SF11">
    <property type="entry name" value="GEO12009P1"/>
    <property type="match status" value="1"/>
</dbReference>
<sequence length="121" mass="12745">MSTTPVRSVTAQTFEAEVASAAVPVLVDFTATWCPPCRVLAPILHAIAAEGVGRLKVVEVNGDDEPGLAVRFGIRGFPTVIAFAGGKEVARHVGVTNRDKLLQMVRAHLPPGELRPHAATA</sequence>
<organism evidence="8 9">
    <name type="scientific">Polyangium mundeleinium</name>
    <dbReference type="NCBI Taxonomy" id="2995306"/>
    <lineage>
        <taxon>Bacteria</taxon>
        <taxon>Pseudomonadati</taxon>
        <taxon>Myxococcota</taxon>
        <taxon>Polyangia</taxon>
        <taxon>Polyangiales</taxon>
        <taxon>Polyangiaceae</taxon>
        <taxon>Polyangium</taxon>
    </lineage>
</organism>
<dbReference type="PROSITE" id="PS51352">
    <property type="entry name" value="THIOREDOXIN_2"/>
    <property type="match status" value="1"/>
</dbReference>
<keyword evidence="9" id="KW-1185">Reference proteome</keyword>
<dbReference type="InterPro" id="IPR005746">
    <property type="entry name" value="Thioredoxin"/>
</dbReference>
<dbReference type="CDD" id="cd02947">
    <property type="entry name" value="TRX_family"/>
    <property type="match status" value="1"/>
</dbReference>
<evidence type="ECO:0000256" key="5">
    <source>
        <dbReference type="ARBA" id="ARBA00023284"/>
    </source>
</evidence>
<evidence type="ECO:0000259" key="7">
    <source>
        <dbReference type="PROSITE" id="PS51352"/>
    </source>
</evidence>
<evidence type="ECO:0000313" key="8">
    <source>
        <dbReference type="EMBL" id="MDC0740669.1"/>
    </source>
</evidence>
<dbReference type="PANTHER" id="PTHR45663">
    <property type="entry name" value="GEO12009P1"/>
    <property type="match status" value="1"/>
</dbReference>
<evidence type="ECO:0000313" key="9">
    <source>
        <dbReference type="Proteomes" id="UP001221411"/>
    </source>
</evidence>
<evidence type="ECO:0000256" key="1">
    <source>
        <dbReference type="ARBA" id="ARBA00008987"/>
    </source>
</evidence>
<accession>A0ABT5EH44</accession>
<dbReference type="InterPro" id="IPR036249">
    <property type="entry name" value="Thioredoxin-like_sf"/>
</dbReference>
<comment type="similarity">
    <text evidence="1 6">Belongs to the thioredoxin family.</text>
</comment>
<evidence type="ECO:0000256" key="2">
    <source>
        <dbReference type="ARBA" id="ARBA00022448"/>
    </source>
</evidence>
<gene>
    <name evidence="8" type="ORF">POL67_04880</name>
</gene>
<keyword evidence="4" id="KW-1015">Disulfide bond</keyword>
<proteinExistence type="inferred from homology"/>
<dbReference type="PRINTS" id="PR00421">
    <property type="entry name" value="THIOREDOXIN"/>
</dbReference>
<protein>
    <recommendedName>
        <fullName evidence="6">Thioredoxin</fullName>
    </recommendedName>
</protein>
<dbReference type="Proteomes" id="UP001221411">
    <property type="component" value="Unassembled WGS sequence"/>
</dbReference>
<dbReference type="SUPFAM" id="SSF52833">
    <property type="entry name" value="Thioredoxin-like"/>
    <property type="match status" value="1"/>
</dbReference>
<keyword evidence="2" id="KW-0813">Transport</keyword>
<name>A0ABT5EH44_9BACT</name>
<feature type="domain" description="Thioredoxin" evidence="7">
    <location>
        <begin position="1"/>
        <end position="110"/>
    </location>
</feature>
<evidence type="ECO:0000256" key="4">
    <source>
        <dbReference type="ARBA" id="ARBA00023157"/>
    </source>
</evidence>
<dbReference type="Gene3D" id="3.40.30.10">
    <property type="entry name" value="Glutaredoxin"/>
    <property type="match status" value="1"/>
</dbReference>
<comment type="caution">
    <text evidence="8">The sequence shown here is derived from an EMBL/GenBank/DDBJ whole genome shotgun (WGS) entry which is preliminary data.</text>
</comment>
<keyword evidence="3" id="KW-0249">Electron transport</keyword>